<gene>
    <name evidence="1" type="ORF">G2W53_007987</name>
</gene>
<dbReference type="AlphaFoldDB" id="A0A835CGF6"/>
<protein>
    <submittedName>
        <fullName evidence="1">Uncharacterized protein</fullName>
    </submittedName>
</protein>
<evidence type="ECO:0000313" key="1">
    <source>
        <dbReference type="EMBL" id="KAF7839505.1"/>
    </source>
</evidence>
<organism evidence="1 2">
    <name type="scientific">Senna tora</name>
    <dbReference type="NCBI Taxonomy" id="362788"/>
    <lineage>
        <taxon>Eukaryota</taxon>
        <taxon>Viridiplantae</taxon>
        <taxon>Streptophyta</taxon>
        <taxon>Embryophyta</taxon>
        <taxon>Tracheophyta</taxon>
        <taxon>Spermatophyta</taxon>
        <taxon>Magnoliopsida</taxon>
        <taxon>eudicotyledons</taxon>
        <taxon>Gunneridae</taxon>
        <taxon>Pentapetalae</taxon>
        <taxon>rosids</taxon>
        <taxon>fabids</taxon>
        <taxon>Fabales</taxon>
        <taxon>Fabaceae</taxon>
        <taxon>Caesalpinioideae</taxon>
        <taxon>Cassia clade</taxon>
        <taxon>Senna</taxon>
    </lineage>
</organism>
<comment type="caution">
    <text evidence="1">The sequence shown here is derived from an EMBL/GenBank/DDBJ whole genome shotgun (WGS) entry which is preliminary data.</text>
</comment>
<proteinExistence type="predicted"/>
<sequence>MAVHSSEWEEWSLATRTPQQWWTRVGPMVRGRICKKMEVYGETGNVMVE</sequence>
<accession>A0A835CGF6</accession>
<keyword evidence="2" id="KW-1185">Reference proteome</keyword>
<dbReference type="EMBL" id="JAAIUW010000003">
    <property type="protein sequence ID" value="KAF7839505.1"/>
    <property type="molecule type" value="Genomic_DNA"/>
</dbReference>
<evidence type="ECO:0000313" key="2">
    <source>
        <dbReference type="Proteomes" id="UP000634136"/>
    </source>
</evidence>
<dbReference type="Proteomes" id="UP000634136">
    <property type="component" value="Unassembled WGS sequence"/>
</dbReference>
<name>A0A835CGF6_9FABA</name>
<reference evidence="1" key="1">
    <citation type="submission" date="2020-09" db="EMBL/GenBank/DDBJ databases">
        <title>Genome-Enabled Discovery of Anthraquinone Biosynthesis in Senna tora.</title>
        <authorList>
            <person name="Kang S.-H."/>
            <person name="Pandey R.P."/>
            <person name="Lee C.-M."/>
            <person name="Sim J.-S."/>
            <person name="Jeong J.-T."/>
            <person name="Choi B.-S."/>
            <person name="Jung M."/>
            <person name="Ginzburg D."/>
            <person name="Zhao K."/>
            <person name="Won S.Y."/>
            <person name="Oh T.-J."/>
            <person name="Yu Y."/>
            <person name="Kim N.-H."/>
            <person name="Lee O.R."/>
            <person name="Lee T.-H."/>
            <person name="Bashyal P."/>
            <person name="Kim T.-S."/>
            <person name="Lee W.-H."/>
            <person name="Kawkins C."/>
            <person name="Kim C.-K."/>
            <person name="Kim J.S."/>
            <person name="Ahn B.O."/>
            <person name="Rhee S.Y."/>
            <person name="Sohng J.K."/>
        </authorList>
    </citation>
    <scope>NUCLEOTIDE SEQUENCE</scope>
    <source>
        <tissue evidence="1">Leaf</tissue>
    </source>
</reference>